<dbReference type="OrthoDB" id="962891at2"/>
<dbReference type="RefSeq" id="WP_129130844.1">
    <property type="nucleotide sequence ID" value="NZ_SDHW01000002.1"/>
</dbReference>
<reference evidence="1 2" key="1">
    <citation type="submission" date="2019-01" db="EMBL/GenBank/DDBJ databases">
        <title>Lacibacter sp. strain TTM-7.</title>
        <authorList>
            <person name="Chen W.-M."/>
        </authorList>
    </citation>
    <scope>NUCLEOTIDE SEQUENCE [LARGE SCALE GENOMIC DNA]</scope>
    <source>
        <strain evidence="1 2">TTM-7</strain>
    </source>
</reference>
<dbReference type="EMBL" id="SDHW01000002">
    <property type="protein sequence ID" value="RXK60883.1"/>
    <property type="molecule type" value="Genomic_DNA"/>
</dbReference>
<comment type="caution">
    <text evidence="1">The sequence shown here is derived from an EMBL/GenBank/DDBJ whole genome shotgun (WGS) entry which is preliminary data.</text>
</comment>
<keyword evidence="2" id="KW-1185">Reference proteome</keyword>
<evidence type="ECO:0000313" key="2">
    <source>
        <dbReference type="Proteomes" id="UP000290204"/>
    </source>
</evidence>
<dbReference type="AlphaFoldDB" id="A0A4Q1CJW6"/>
<accession>A0A4Q1CJW6</accession>
<gene>
    <name evidence="1" type="ORF">ESA94_10520</name>
</gene>
<proteinExistence type="predicted"/>
<evidence type="ECO:0000313" key="1">
    <source>
        <dbReference type="EMBL" id="RXK60883.1"/>
    </source>
</evidence>
<sequence>MNNIRLNNTLSFSVEPYNGKLRFVVYENSKEYVCRIERKKAMETFLIADTASIFKGRLQLHKYNNEIAVEVKGEIVGNILLSSFKKMLSTS</sequence>
<dbReference type="Proteomes" id="UP000290204">
    <property type="component" value="Unassembled WGS sequence"/>
</dbReference>
<organism evidence="1 2">
    <name type="scientific">Lacibacter luteus</name>
    <dbReference type="NCBI Taxonomy" id="2508719"/>
    <lineage>
        <taxon>Bacteria</taxon>
        <taxon>Pseudomonadati</taxon>
        <taxon>Bacteroidota</taxon>
        <taxon>Chitinophagia</taxon>
        <taxon>Chitinophagales</taxon>
        <taxon>Chitinophagaceae</taxon>
        <taxon>Lacibacter</taxon>
    </lineage>
</organism>
<protein>
    <submittedName>
        <fullName evidence="1">Uncharacterized protein</fullName>
    </submittedName>
</protein>
<name>A0A4Q1CJW6_9BACT</name>